<accession>A0A948TFV2</accession>
<evidence type="ECO:0000256" key="1">
    <source>
        <dbReference type="SAM" id="MobiDB-lite"/>
    </source>
</evidence>
<reference evidence="2" key="1">
    <citation type="journal article" date="2021" name="PeerJ">
        <title>Extensive microbial diversity within the chicken gut microbiome revealed by metagenomics and culture.</title>
        <authorList>
            <person name="Gilroy R."/>
            <person name="Ravi A."/>
            <person name="Getino M."/>
            <person name="Pursley I."/>
            <person name="Horton D.L."/>
            <person name="Alikhan N.F."/>
            <person name="Baker D."/>
            <person name="Gharbi K."/>
            <person name="Hall N."/>
            <person name="Watson M."/>
            <person name="Adriaenssens E.M."/>
            <person name="Foster-Nyarko E."/>
            <person name="Jarju S."/>
            <person name="Secka A."/>
            <person name="Antonio M."/>
            <person name="Oren A."/>
            <person name="Chaudhuri R.R."/>
            <person name="La Ragione R."/>
            <person name="Hildebrand F."/>
            <person name="Pallen M.J."/>
        </authorList>
    </citation>
    <scope>NUCLEOTIDE SEQUENCE</scope>
    <source>
        <strain evidence="2">378</strain>
    </source>
</reference>
<reference evidence="2" key="2">
    <citation type="submission" date="2021-04" db="EMBL/GenBank/DDBJ databases">
        <authorList>
            <person name="Gilroy R."/>
        </authorList>
    </citation>
    <scope>NUCLEOTIDE SEQUENCE</scope>
    <source>
        <strain evidence="2">378</strain>
    </source>
</reference>
<dbReference type="EMBL" id="JAHLFE010000104">
    <property type="protein sequence ID" value="MBU3844251.1"/>
    <property type="molecule type" value="Genomic_DNA"/>
</dbReference>
<evidence type="ECO:0000313" key="3">
    <source>
        <dbReference type="Proteomes" id="UP000733611"/>
    </source>
</evidence>
<comment type="caution">
    <text evidence="2">The sequence shown here is derived from an EMBL/GenBank/DDBJ whole genome shotgun (WGS) entry which is preliminary data.</text>
</comment>
<organism evidence="2 3">
    <name type="scientific">Candidatus Anaerobiospirillum pullicola</name>
    <dbReference type="NCBI Taxonomy" id="2838451"/>
    <lineage>
        <taxon>Bacteria</taxon>
        <taxon>Pseudomonadati</taxon>
        <taxon>Pseudomonadota</taxon>
        <taxon>Gammaproteobacteria</taxon>
        <taxon>Aeromonadales</taxon>
        <taxon>Succinivibrionaceae</taxon>
        <taxon>Anaerobiospirillum</taxon>
    </lineage>
</organism>
<protein>
    <submittedName>
        <fullName evidence="2">Uncharacterized protein</fullName>
    </submittedName>
</protein>
<gene>
    <name evidence="2" type="ORF">H9847_05190</name>
</gene>
<name>A0A948TFV2_9GAMM</name>
<feature type="compositionally biased region" description="Low complexity" evidence="1">
    <location>
        <begin position="191"/>
        <end position="202"/>
    </location>
</feature>
<proteinExistence type="predicted"/>
<dbReference type="AlphaFoldDB" id="A0A948TFV2"/>
<dbReference type="Proteomes" id="UP000733611">
    <property type="component" value="Unassembled WGS sequence"/>
</dbReference>
<evidence type="ECO:0000313" key="2">
    <source>
        <dbReference type="EMBL" id="MBU3844251.1"/>
    </source>
</evidence>
<feature type="region of interest" description="Disordered" evidence="1">
    <location>
        <begin position="191"/>
        <end position="211"/>
    </location>
</feature>
<sequence length="211" mass="23812">MIVNSHSTNEIDSVRTVILLGAIAGYNRGDDIVIFWRQNYRKISELVLNAPECIPSAYMLNKYKQELDKHDMSELKCERFGYRILMTLLPPQAEATSAPTPKRYRKANKACLSTQFVQAVLTYGHTYLRRPKARGDGLVKLVPSKQEIASYAHYDAFSALAFVWFYYFDSLRFFDGDFGDIRTYLPAVQADAQSSPPTSDSDAASEKAVDG</sequence>